<evidence type="ECO:0000256" key="1">
    <source>
        <dbReference type="ARBA" id="ARBA00005915"/>
    </source>
</evidence>
<dbReference type="InterPro" id="IPR051673">
    <property type="entry name" value="SSDNA_exonuclease_RecJ"/>
</dbReference>
<evidence type="ECO:0000256" key="5">
    <source>
        <dbReference type="ARBA" id="ARBA00022839"/>
    </source>
</evidence>
<dbReference type="InterPro" id="IPR041122">
    <property type="entry name" value="RecJ_OB"/>
</dbReference>
<keyword evidence="5 9" id="KW-0269">Exonuclease</keyword>
<dbReference type="PANTHER" id="PTHR30255">
    <property type="entry name" value="SINGLE-STRANDED-DNA-SPECIFIC EXONUCLEASE RECJ"/>
    <property type="match status" value="1"/>
</dbReference>
<evidence type="ECO:0000313" key="9">
    <source>
        <dbReference type="EMBL" id="HGT38693.1"/>
    </source>
</evidence>
<dbReference type="Pfam" id="PF17768">
    <property type="entry name" value="RecJ_OB"/>
    <property type="match status" value="1"/>
</dbReference>
<dbReference type="GO" id="GO:0008409">
    <property type="term" value="F:5'-3' exonuclease activity"/>
    <property type="evidence" value="ECO:0007669"/>
    <property type="project" value="InterPro"/>
</dbReference>
<dbReference type="PANTHER" id="PTHR30255:SF2">
    <property type="entry name" value="SINGLE-STRANDED-DNA-SPECIFIC EXONUCLEASE RECJ"/>
    <property type="match status" value="1"/>
</dbReference>
<dbReference type="InterPro" id="IPR003156">
    <property type="entry name" value="DHHA1_dom"/>
</dbReference>
<keyword evidence="3" id="KW-0540">Nuclease</keyword>
<dbReference type="EMBL" id="DSVQ01000011">
    <property type="protein sequence ID" value="HGT38693.1"/>
    <property type="molecule type" value="Genomic_DNA"/>
</dbReference>
<keyword evidence="4" id="KW-0378">Hydrolase</keyword>
<dbReference type="Gene3D" id="3.10.310.30">
    <property type="match status" value="1"/>
</dbReference>
<evidence type="ECO:0000259" key="7">
    <source>
        <dbReference type="Pfam" id="PF02272"/>
    </source>
</evidence>
<comment type="caution">
    <text evidence="9">The sequence shown here is derived from an EMBL/GenBank/DDBJ whole genome shotgun (WGS) entry which is preliminary data.</text>
</comment>
<evidence type="ECO:0000256" key="2">
    <source>
        <dbReference type="ARBA" id="ARBA00019841"/>
    </source>
</evidence>
<dbReference type="Pfam" id="PF01368">
    <property type="entry name" value="DHH"/>
    <property type="match status" value="1"/>
</dbReference>
<dbReference type="InterPro" id="IPR004610">
    <property type="entry name" value="RecJ"/>
</dbReference>
<dbReference type="GO" id="GO:0006281">
    <property type="term" value="P:DNA repair"/>
    <property type="evidence" value="ECO:0007669"/>
    <property type="project" value="InterPro"/>
</dbReference>
<sequence length="579" mass="63046">MERAWRIAPHDVAPVRALSQALRISPLLAQVLIARGCSTPERADAFLAKKLAALHDPERLPGISAAADRLVNAVNRKRRITIYGDYDVDGVTATTLLWHCLQLAGAQVDYYIPSRLEEGYGLNSEALRQLHAEDPSRLLVTVDCGIASVAEARLARELGLQLIVTDHHQFGEDLPDADVLVHPRLPGGYPFPDLCGVGVAFKLAWAVCARLGDGKRASPQMRDFLLSAVGLTAIGTIADVVPLVDENRVLVHYGLGSLKERATPGLQALMETASLHERPALQAEDIAFALSPRLNAAGRLGQARLAVELLTTTHRERAILLASYLDELNKNRQALERKMFKQAKELVAAHPEWHDGAALVLAHREWHPGVIGIVAARVAEHFRRPAILIALNDQQPAAQGSGRSYGGCDLHAALQSCRELLLSFGGHQAAAGLRIAPQRVDDFRAEFVKTVAADQYDRAAASEITVDAEVRLADVTHQAVRELDLLGPFGAGNRRPVFAASAVELVGAPRKMGEGERHISLLVRQYGTTLRGVAFGKGDWADALSQHGGPIAICFQPTLNHFRGEERVEFQLLDWRPAR</sequence>
<comment type="similarity">
    <text evidence="1">Belongs to the RecJ family.</text>
</comment>
<dbReference type="Gene3D" id="3.90.1640.30">
    <property type="match status" value="1"/>
</dbReference>
<dbReference type="GO" id="GO:0006310">
    <property type="term" value="P:DNA recombination"/>
    <property type="evidence" value="ECO:0007669"/>
    <property type="project" value="InterPro"/>
</dbReference>
<proteinExistence type="inferred from homology"/>
<accession>A0A7C4LJZ7</accession>
<dbReference type="SUPFAM" id="SSF64182">
    <property type="entry name" value="DHH phosphoesterases"/>
    <property type="match status" value="1"/>
</dbReference>
<feature type="domain" description="DDH" evidence="6">
    <location>
        <begin position="79"/>
        <end position="228"/>
    </location>
</feature>
<organism evidence="9">
    <name type="scientific">Schlesneria paludicola</name>
    <dbReference type="NCBI Taxonomy" id="360056"/>
    <lineage>
        <taxon>Bacteria</taxon>
        <taxon>Pseudomonadati</taxon>
        <taxon>Planctomycetota</taxon>
        <taxon>Planctomycetia</taxon>
        <taxon>Planctomycetales</taxon>
        <taxon>Planctomycetaceae</taxon>
        <taxon>Schlesneria</taxon>
    </lineage>
</organism>
<feature type="domain" description="DHHA1" evidence="7">
    <location>
        <begin position="358"/>
        <end position="451"/>
    </location>
</feature>
<evidence type="ECO:0000256" key="4">
    <source>
        <dbReference type="ARBA" id="ARBA00022801"/>
    </source>
</evidence>
<dbReference type="Pfam" id="PF02272">
    <property type="entry name" value="DHHA1"/>
    <property type="match status" value="1"/>
</dbReference>
<dbReference type="NCBIfam" id="TIGR00644">
    <property type="entry name" value="recJ"/>
    <property type="match status" value="1"/>
</dbReference>
<dbReference type="InterPro" id="IPR001667">
    <property type="entry name" value="DDH_dom"/>
</dbReference>
<reference evidence="9" key="1">
    <citation type="journal article" date="2020" name="mSystems">
        <title>Genome- and Community-Level Interaction Insights into Carbon Utilization and Element Cycling Functions of Hydrothermarchaeota in Hydrothermal Sediment.</title>
        <authorList>
            <person name="Zhou Z."/>
            <person name="Liu Y."/>
            <person name="Xu W."/>
            <person name="Pan J."/>
            <person name="Luo Z.H."/>
            <person name="Li M."/>
        </authorList>
    </citation>
    <scope>NUCLEOTIDE SEQUENCE [LARGE SCALE GENOMIC DNA]</scope>
    <source>
        <strain evidence="9">SpSt-508</strain>
    </source>
</reference>
<protein>
    <recommendedName>
        <fullName evidence="2">Single-stranded-DNA-specific exonuclease RecJ</fullName>
    </recommendedName>
</protein>
<evidence type="ECO:0000256" key="3">
    <source>
        <dbReference type="ARBA" id="ARBA00022722"/>
    </source>
</evidence>
<dbReference type="InterPro" id="IPR038763">
    <property type="entry name" value="DHH_sf"/>
</dbReference>
<gene>
    <name evidence="9" type="primary">recJ</name>
    <name evidence="9" type="ORF">ENS64_05450</name>
</gene>
<evidence type="ECO:0000259" key="8">
    <source>
        <dbReference type="Pfam" id="PF17768"/>
    </source>
</evidence>
<dbReference type="GO" id="GO:0003676">
    <property type="term" value="F:nucleic acid binding"/>
    <property type="evidence" value="ECO:0007669"/>
    <property type="project" value="InterPro"/>
</dbReference>
<name>A0A7C4LJZ7_9PLAN</name>
<dbReference type="AlphaFoldDB" id="A0A7C4LJZ7"/>
<feature type="domain" description="RecJ OB" evidence="8">
    <location>
        <begin position="466"/>
        <end position="574"/>
    </location>
</feature>
<evidence type="ECO:0000259" key="6">
    <source>
        <dbReference type="Pfam" id="PF01368"/>
    </source>
</evidence>